<dbReference type="AlphaFoldDB" id="A0AAD5CN00"/>
<dbReference type="PANTHER" id="PTHR32099:SF108">
    <property type="entry name" value="GNK2-LIKE DOMAIN-CONTAINING PROTEIN"/>
    <property type="match status" value="1"/>
</dbReference>
<evidence type="ECO:0000259" key="4">
    <source>
        <dbReference type="PROSITE" id="PS51473"/>
    </source>
</evidence>
<dbReference type="Pfam" id="PF01657">
    <property type="entry name" value="Stress-antifung"/>
    <property type="match status" value="2"/>
</dbReference>
<evidence type="ECO:0000313" key="5">
    <source>
        <dbReference type="EMBL" id="KAI7745038.1"/>
    </source>
</evidence>
<dbReference type="EMBL" id="JAMZMK010007378">
    <property type="protein sequence ID" value="KAI7745038.1"/>
    <property type="molecule type" value="Genomic_DNA"/>
</dbReference>
<name>A0AAD5CN00_AMBAR</name>
<dbReference type="CDD" id="cd23509">
    <property type="entry name" value="Gnk2-like"/>
    <property type="match status" value="2"/>
</dbReference>
<dbReference type="PROSITE" id="PS51473">
    <property type="entry name" value="GNK2"/>
    <property type="match status" value="2"/>
</dbReference>
<evidence type="ECO:0000256" key="1">
    <source>
        <dbReference type="ARBA" id="ARBA00022729"/>
    </source>
</evidence>
<keyword evidence="1 3" id="KW-0732">Signal</keyword>
<accession>A0AAD5CN00</accession>
<comment type="caution">
    <text evidence="5">The sequence shown here is derived from an EMBL/GenBank/DDBJ whole genome shotgun (WGS) entry which is preliminary data.</text>
</comment>
<sequence length="278" mass="30820">MDKFVFWIMLFVMSGWFCLIDGITHLDPECSQAPNSTANTVYRSNLRTLLNTLATNAPLQDGFFFNTSVGNGSDQVHGLVWCRADASPDTCSKCLEDFISIPLSDCPDIKDLAIWSSSCSLRFSNVSFFGELWNSSSSSIYGTSGLDDPAVFARGFSMMETLVRNVSNGPLMFATDVIDVGENGERYGLGQCSRDLSKLDCENCLEGLLTRYHKSVLNQTEWEMLGVSCGMWYDDLPFFDTNSSRPNPTPDTSGGGERWYNKGDLILAFVGILVSYLY</sequence>
<gene>
    <name evidence="5" type="ORF">M8C21_000017</name>
</gene>
<dbReference type="Gene3D" id="3.30.430.20">
    <property type="entry name" value="Gnk2 domain, C-X8-C-X2-C motif"/>
    <property type="match status" value="2"/>
</dbReference>
<dbReference type="InterPro" id="IPR002902">
    <property type="entry name" value="GNK2"/>
</dbReference>
<dbReference type="Proteomes" id="UP001206925">
    <property type="component" value="Unassembled WGS sequence"/>
</dbReference>
<evidence type="ECO:0000313" key="6">
    <source>
        <dbReference type="Proteomes" id="UP001206925"/>
    </source>
</evidence>
<evidence type="ECO:0000256" key="2">
    <source>
        <dbReference type="ARBA" id="ARBA00022737"/>
    </source>
</evidence>
<evidence type="ECO:0000256" key="3">
    <source>
        <dbReference type="SAM" id="SignalP"/>
    </source>
</evidence>
<reference evidence="5" key="1">
    <citation type="submission" date="2022-06" db="EMBL/GenBank/DDBJ databases">
        <title>Uncovering the hologenomic basis of an extraordinary plant invasion.</title>
        <authorList>
            <person name="Bieker V.C."/>
            <person name="Martin M.D."/>
            <person name="Gilbert T."/>
            <person name="Hodgins K."/>
            <person name="Battlay P."/>
            <person name="Petersen B."/>
            <person name="Wilson J."/>
        </authorList>
    </citation>
    <scope>NUCLEOTIDE SEQUENCE</scope>
    <source>
        <strain evidence="5">AA19_3_7</strain>
        <tissue evidence="5">Leaf</tissue>
    </source>
</reference>
<feature type="signal peptide" evidence="3">
    <location>
        <begin position="1"/>
        <end position="22"/>
    </location>
</feature>
<protein>
    <recommendedName>
        <fullName evidence="4">Gnk2-homologous domain-containing protein</fullName>
    </recommendedName>
</protein>
<proteinExistence type="predicted"/>
<organism evidence="5 6">
    <name type="scientific">Ambrosia artemisiifolia</name>
    <name type="common">Common ragweed</name>
    <dbReference type="NCBI Taxonomy" id="4212"/>
    <lineage>
        <taxon>Eukaryota</taxon>
        <taxon>Viridiplantae</taxon>
        <taxon>Streptophyta</taxon>
        <taxon>Embryophyta</taxon>
        <taxon>Tracheophyta</taxon>
        <taxon>Spermatophyta</taxon>
        <taxon>Magnoliopsida</taxon>
        <taxon>eudicotyledons</taxon>
        <taxon>Gunneridae</taxon>
        <taxon>Pentapetalae</taxon>
        <taxon>asterids</taxon>
        <taxon>campanulids</taxon>
        <taxon>Asterales</taxon>
        <taxon>Asteraceae</taxon>
        <taxon>Asteroideae</taxon>
        <taxon>Heliantheae alliance</taxon>
        <taxon>Heliantheae</taxon>
        <taxon>Ambrosia</taxon>
    </lineage>
</organism>
<feature type="domain" description="Gnk2-homologous" evidence="4">
    <location>
        <begin position="133"/>
        <end position="238"/>
    </location>
</feature>
<keyword evidence="6" id="KW-1185">Reference proteome</keyword>
<dbReference type="InterPro" id="IPR038408">
    <property type="entry name" value="GNK2_sf"/>
</dbReference>
<keyword evidence="2" id="KW-0677">Repeat</keyword>
<dbReference type="PANTHER" id="PTHR32099">
    <property type="entry name" value="CYSTEINE-RICH REPEAT SECRETORY PROTEIN"/>
    <property type="match status" value="1"/>
</dbReference>
<feature type="domain" description="Gnk2-homologous" evidence="4">
    <location>
        <begin position="24"/>
        <end position="128"/>
    </location>
</feature>
<feature type="chain" id="PRO_5042248619" description="Gnk2-homologous domain-containing protein" evidence="3">
    <location>
        <begin position="23"/>
        <end position="278"/>
    </location>
</feature>